<sequence>MAVLYGPRISGGLFGPGVGIGLRKQDKQLAELFNSAIEAIEADGSLKAISLK</sequence>
<evidence type="ECO:0000313" key="2">
    <source>
        <dbReference type="Proteomes" id="UP000253324"/>
    </source>
</evidence>
<evidence type="ECO:0000313" key="1">
    <source>
        <dbReference type="EMBL" id="RCW79180.1"/>
    </source>
</evidence>
<dbReference type="SUPFAM" id="SSF53850">
    <property type="entry name" value="Periplasmic binding protein-like II"/>
    <property type="match status" value="1"/>
</dbReference>
<gene>
    <name evidence="1" type="ORF">C7476_119101</name>
</gene>
<comment type="caution">
    <text evidence="1">The sequence shown here is derived from an EMBL/GenBank/DDBJ whole genome shotgun (WGS) entry which is preliminary data.</text>
</comment>
<dbReference type="AlphaFoldDB" id="A0A368YG14"/>
<dbReference type="EMBL" id="QPJM01000019">
    <property type="protein sequence ID" value="RCW79180.1"/>
    <property type="molecule type" value="Genomic_DNA"/>
</dbReference>
<protein>
    <submittedName>
        <fullName evidence="1">Extracellular solute-binding protein (Family 3)</fullName>
    </submittedName>
</protein>
<keyword evidence="2" id="KW-1185">Reference proteome</keyword>
<dbReference type="RefSeq" id="WP_181872579.1">
    <property type="nucleotide sequence ID" value="NZ_QPJM01000019.1"/>
</dbReference>
<name>A0A368YG14_9HYPH</name>
<reference evidence="1 2" key="1">
    <citation type="submission" date="2018-07" db="EMBL/GenBank/DDBJ databases">
        <title>Genomic Encyclopedia of Type Strains, Phase III (KMG-III): the genomes of soil and plant-associated and newly described type strains.</title>
        <authorList>
            <person name="Whitman W."/>
        </authorList>
    </citation>
    <scope>NUCLEOTIDE SEQUENCE [LARGE SCALE GENOMIC DNA]</scope>
    <source>
        <strain evidence="1 2">31-25a</strain>
    </source>
</reference>
<accession>A0A368YG14</accession>
<organism evidence="1 2">
    <name type="scientific">Phyllobacterium bourgognense</name>
    <dbReference type="NCBI Taxonomy" id="314236"/>
    <lineage>
        <taxon>Bacteria</taxon>
        <taxon>Pseudomonadati</taxon>
        <taxon>Pseudomonadota</taxon>
        <taxon>Alphaproteobacteria</taxon>
        <taxon>Hyphomicrobiales</taxon>
        <taxon>Phyllobacteriaceae</taxon>
        <taxon>Phyllobacterium</taxon>
    </lineage>
</organism>
<proteinExistence type="predicted"/>
<dbReference type="Gene3D" id="3.40.190.10">
    <property type="entry name" value="Periplasmic binding protein-like II"/>
    <property type="match status" value="1"/>
</dbReference>
<dbReference type="Proteomes" id="UP000253324">
    <property type="component" value="Unassembled WGS sequence"/>
</dbReference>